<sequence length="290" mass="34080">MSLFPFFLRRLLRHHILLISFLAISGLVFGLSYRTLFQVDQLAQEERQELIRLNKESSQALLPENRAKKDWTAEMENHYRTVMQLSADYLEKEHLEGKSQTVVRLQLELYRQLLTWKQAGQQVYGFTLNQLQEETFLLGELVSRNKIHRYQKAPKDFYLLLSNLFPSLYYIFPLLLIAHALWLVISDRKHRRSFLIMNQISPATYSTHLSLTCLVLGLAWFTCLLISLYISSRLFSFSFQLDYPILQPGLTSQPVWKQLMVFSGYFFAILFSSTLIIKLVAQWLLLSRKS</sequence>
<dbReference type="EMBL" id="SSXO01000001">
    <property type="protein sequence ID" value="TII00959.1"/>
    <property type="molecule type" value="Genomic_DNA"/>
</dbReference>
<evidence type="ECO:0000256" key="1">
    <source>
        <dbReference type="SAM" id="Phobius"/>
    </source>
</evidence>
<name>A0A4V4RXF9_STRSU</name>
<reference evidence="2 4" key="1">
    <citation type="submission" date="2019-04" db="EMBL/GenBank/DDBJ databases">
        <title>Genome analysis of Streptococcus suis strain WUSS424.</title>
        <authorList>
            <person name="Chen H."/>
            <person name="Gao X."/>
            <person name="Wu Z."/>
        </authorList>
    </citation>
    <scope>NUCLEOTIDE SEQUENCE [LARGE SCALE GENOMIC DNA]</scope>
    <source>
        <strain evidence="2 4">WUSS424</strain>
    </source>
</reference>
<protein>
    <submittedName>
        <fullName evidence="2">Uncharacterized protein</fullName>
    </submittedName>
</protein>
<feature type="transmembrane region" description="Helical" evidence="1">
    <location>
        <begin position="265"/>
        <end position="286"/>
    </location>
</feature>
<feature type="transmembrane region" description="Helical" evidence="1">
    <location>
        <begin position="206"/>
        <end position="230"/>
    </location>
</feature>
<gene>
    <name evidence="3" type="ORF">FAJ39_01120</name>
    <name evidence="2" type="ORF">FAJ39_03470</name>
</gene>
<accession>A0A4V4RXF9</accession>
<keyword evidence="1" id="KW-1133">Transmembrane helix</keyword>
<dbReference type="Proteomes" id="UP000305165">
    <property type="component" value="Unassembled WGS sequence"/>
</dbReference>
<comment type="caution">
    <text evidence="2">The sequence shown here is derived from an EMBL/GenBank/DDBJ whole genome shotgun (WGS) entry which is preliminary data.</text>
</comment>
<evidence type="ECO:0000313" key="3">
    <source>
        <dbReference type="EMBL" id="TII00959.1"/>
    </source>
</evidence>
<dbReference type="AlphaFoldDB" id="A0A4V4RXF9"/>
<keyword evidence="1" id="KW-0472">Membrane</keyword>
<organism evidence="2 4">
    <name type="scientific">Streptococcus suis</name>
    <dbReference type="NCBI Taxonomy" id="1307"/>
    <lineage>
        <taxon>Bacteria</taxon>
        <taxon>Bacillati</taxon>
        <taxon>Bacillota</taxon>
        <taxon>Bacilli</taxon>
        <taxon>Lactobacillales</taxon>
        <taxon>Streptococcaceae</taxon>
        <taxon>Streptococcus</taxon>
    </lineage>
</organism>
<dbReference type="EMBL" id="SSXO01000002">
    <property type="protein sequence ID" value="TII00145.1"/>
    <property type="molecule type" value="Genomic_DNA"/>
</dbReference>
<evidence type="ECO:0000313" key="4">
    <source>
        <dbReference type="Proteomes" id="UP000305165"/>
    </source>
</evidence>
<feature type="transmembrane region" description="Helical" evidence="1">
    <location>
        <begin position="167"/>
        <end position="185"/>
    </location>
</feature>
<evidence type="ECO:0000313" key="2">
    <source>
        <dbReference type="EMBL" id="TII00145.1"/>
    </source>
</evidence>
<dbReference type="OrthoDB" id="2217791at2"/>
<feature type="transmembrane region" description="Helical" evidence="1">
    <location>
        <begin position="12"/>
        <end position="33"/>
    </location>
</feature>
<proteinExistence type="predicted"/>
<keyword evidence="1" id="KW-0812">Transmembrane</keyword>